<dbReference type="Gene3D" id="3.90.550.10">
    <property type="entry name" value="Spore Coat Polysaccharide Biosynthesis Protein SpsA, Chain A"/>
    <property type="match status" value="1"/>
</dbReference>
<dbReference type="AlphaFoldDB" id="X0XGD2"/>
<proteinExistence type="predicted"/>
<comment type="caution">
    <text evidence="1">The sequence shown here is derived from an EMBL/GenBank/DDBJ whole genome shotgun (WGS) entry which is preliminary data.</text>
</comment>
<accession>X0XGD2</accession>
<protein>
    <recommendedName>
        <fullName evidence="2">MobA-like NTP transferase domain-containing protein</fullName>
    </recommendedName>
</protein>
<feature type="non-terminal residue" evidence="1">
    <location>
        <position position="1"/>
    </location>
</feature>
<dbReference type="EMBL" id="BARS01040435">
    <property type="protein sequence ID" value="GAG35708.1"/>
    <property type="molecule type" value="Genomic_DNA"/>
</dbReference>
<organism evidence="1">
    <name type="scientific">marine sediment metagenome</name>
    <dbReference type="NCBI Taxonomy" id="412755"/>
    <lineage>
        <taxon>unclassified sequences</taxon>
        <taxon>metagenomes</taxon>
        <taxon>ecological metagenomes</taxon>
    </lineage>
</organism>
<evidence type="ECO:0008006" key="2">
    <source>
        <dbReference type="Google" id="ProtNLM"/>
    </source>
</evidence>
<evidence type="ECO:0000313" key="1">
    <source>
        <dbReference type="EMBL" id="GAG35708.1"/>
    </source>
</evidence>
<gene>
    <name evidence="1" type="ORF">S01H1_61640</name>
</gene>
<dbReference type="InterPro" id="IPR029044">
    <property type="entry name" value="Nucleotide-diphossugar_trans"/>
</dbReference>
<name>X0XGD2_9ZZZZ</name>
<sequence>RPEFALHPALIPTAIIDELLAFPGRGGLRQFWIEHPERCLRIPTDDPGVIFDVDTPSDYDLGVQ</sequence>
<reference evidence="1" key="1">
    <citation type="journal article" date="2014" name="Front. Microbiol.">
        <title>High frequency of phylogenetically diverse reductive dehalogenase-homologous genes in deep subseafloor sedimentary metagenomes.</title>
        <authorList>
            <person name="Kawai M."/>
            <person name="Futagami T."/>
            <person name="Toyoda A."/>
            <person name="Takaki Y."/>
            <person name="Nishi S."/>
            <person name="Hori S."/>
            <person name="Arai W."/>
            <person name="Tsubouchi T."/>
            <person name="Morono Y."/>
            <person name="Uchiyama I."/>
            <person name="Ito T."/>
            <person name="Fujiyama A."/>
            <person name="Inagaki F."/>
            <person name="Takami H."/>
        </authorList>
    </citation>
    <scope>NUCLEOTIDE SEQUENCE</scope>
    <source>
        <strain evidence="1">Expedition CK06-06</strain>
    </source>
</reference>